<dbReference type="InterPro" id="IPR012340">
    <property type="entry name" value="NA-bd_OB-fold"/>
</dbReference>
<gene>
    <name evidence="8" type="ORF">HIR71_11095</name>
</gene>
<proteinExistence type="predicted"/>
<evidence type="ECO:0000313" key="9">
    <source>
        <dbReference type="Proteomes" id="UP000562124"/>
    </source>
</evidence>
<dbReference type="Pfam" id="PF01957">
    <property type="entry name" value="NfeD"/>
    <property type="match status" value="1"/>
</dbReference>
<dbReference type="AlphaFoldDB" id="A0A7Y0LYY4"/>
<sequence length="160" mass="16966">MDWLWWVGAALVLIVIEIVSLDLVLVMFAGGAFAAAAANGLGAPLWLQIVVFAVASVLLLVAMRPWLLRQLKTRMPLVETNAAAHVGRAAVVVAEVSERGGRIKLAGEVWTARTAVDELRLPAGTEVRVVAIDGATAVVEPADEIPAPRPPARPEHKESA</sequence>
<feature type="transmembrane region" description="Helical" evidence="6">
    <location>
        <begin position="44"/>
        <end position="67"/>
    </location>
</feature>
<evidence type="ECO:0000256" key="5">
    <source>
        <dbReference type="SAM" id="MobiDB-lite"/>
    </source>
</evidence>
<feature type="domain" description="NfeD-like C-terminal" evidence="7">
    <location>
        <begin position="83"/>
        <end position="141"/>
    </location>
</feature>
<dbReference type="RefSeq" id="WP_169325128.1">
    <property type="nucleotide sequence ID" value="NZ_JABCJJ010000016.1"/>
</dbReference>
<accession>A0A7Y0LYY4</accession>
<evidence type="ECO:0000259" key="7">
    <source>
        <dbReference type="Pfam" id="PF01957"/>
    </source>
</evidence>
<dbReference type="Proteomes" id="UP000562124">
    <property type="component" value="Unassembled WGS sequence"/>
</dbReference>
<comment type="caution">
    <text evidence="8">The sequence shown here is derived from an EMBL/GenBank/DDBJ whole genome shotgun (WGS) entry which is preliminary data.</text>
</comment>
<comment type="subcellular location">
    <subcellularLocation>
        <location evidence="1">Membrane</location>
        <topology evidence="1">Multi-pass membrane protein</topology>
    </subcellularLocation>
</comment>
<dbReference type="InterPro" id="IPR002810">
    <property type="entry name" value="NfeD-like_C"/>
</dbReference>
<name>A0A7Y0LYY4_CELFI</name>
<reference evidence="8 9" key="1">
    <citation type="submission" date="2020-04" db="EMBL/GenBank/DDBJ databases">
        <title>Sequencing and Assembly of C. fimi.</title>
        <authorList>
            <person name="Ramsey A.R."/>
        </authorList>
    </citation>
    <scope>NUCLEOTIDE SEQUENCE [LARGE SCALE GENOMIC DNA]</scope>
    <source>
        <strain evidence="8 9">SB</strain>
    </source>
</reference>
<dbReference type="GO" id="GO:0005886">
    <property type="term" value="C:plasma membrane"/>
    <property type="evidence" value="ECO:0007669"/>
    <property type="project" value="TreeGrafter"/>
</dbReference>
<evidence type="ECO:0000256" key="2">
    <source>
        <dbReference type="ARBA" id="ARBA00022692"/>
    </source>
</evidence>
<keyword evidence="9" id="KW-1185">Reference proteome</keyword>
<evidence type="ECO:0000256" key="6">
    <source>
        <dbReference type="SAM" id="Phobius"/>
    </source>
</evidence>
<dbReference type="PANTHER" id="PTHR33507">
    <property type="entry name" value="INNER MEMBRANE PROTEIN YBBJ"/>
    <property type="match status" value="1"/>
</dbReference>
<evidence type="ECO:0000256" key="3">
    <source>
        <dbReference type="ARBA" id="ARBA00022989"/>
    </source>
</evidence>
<feature type="region of interest" description="Disordered" evidence="5">
    <location>
        <begin position="141"/>
        <end position="160"/>
    </location>
</feature>
<keyword evidence="4 6" id="KW-0472">Membrane</keyword>
<protein>
    <submittedName>
        <fullName evidence="8">NfeD family protein</fullName>
    </submittedName>
</protein>
<keyword evidence="2 6" id="KW-0812">Transmembrane</keyword>
<dbReference type="PANTHER" id="PTHR33507:SF3">
    <property type="entry name" value="INNER MEMBRANE PROTEIN YBBJ"/>
    <property type="match status" value="1"/>
</dbReference>
<dbReference type="EMBL" id="JABCJJ010000016">
    <property type="protein sequence ID" value="NMR20756.1"/>
    <property type="molecule type" value="Genomic_DNA"/>
</dbReference>
<dbReference type="Gene3D" id="2.40.50.140">
    <property type="entry name" value="Nucleic acid-binding proteins"/>
    <property type="match status" value="1"/>
</dbReference>
<organism evidence="8 9">
    <name type="scientific">Cellulomonas fimi</name>
    <dbReference type="NCBI Taxonomy" id="1708"/>
    <lineage>
        <taxon>Bacteria</taxon>
        <taxon>Bacillati</taxon>
        <taxon>Actinomycetota</taxon>
        <taxon>Actinomycetes</taxon>
        <taxon>Micrococcales</taxon>
        <taxon>Cellulomonadaceae</taxon>
        <taxon>Cellulomonas</taxon>
    </lineage>
</organism>
<keyword evidence="3 6" id="KW-1133">Transmembrane helix</keyword>
<evidence type="ECO:0000256" key="4">
    <source>
        <dbReference type="ARBA" id="ARBA00023136"/>
    </source>
</evidence>
<evidence type="ECO:0000313" key="8">
    <source>
        <dbReference type="EMBL" id="NMR20756.1"/>
    </source>
</evidence>
<evidence type="ECO:0000256" key="1">
    <source>
        <dbReference type="ARBA" id="ARBA00004141"/>
    </source>
</evidence>
<dbReference type="InterPro" id="IPR052165">
    <property type="entry name" value="Membrane_assoc_protease"/>
</dbReference>
<dbReference type="SUPFAM" id="SSF141322">
    <property type="entry name" value="NfeD domain-like"/>
    <property type="match status" value="1"/>
</dbReference>